<dbReference type="InterPro" id="IPR011765">
    <property type="entry name" value="Pept_M16_N"/>
</dbReference>
<evidence type="ECO:0000256" key="2">
    <source>
        <dbReference type="ARBA" id="ARBA00004173"/>
    </source>
</evidence>
<protein>
    <submittedName>
        <fullName evidence="11">Uncharacterized protein</fullName>
    </submittedName>
</protein>
<keyword evidence="7" id="KW-0482">Metalloprotease</keyword>
<name>A0ABQ7R6Z9_PLUXY</name>
<dbReference type="Proteomes" id="UP000823941">
    <property type="component" value="Chromosome 1"/>
</dbReference>
<dbReference type="PANTHER" id="PTHR11851">
    <property type="entry name" value="METALLOPROTEASE"/>
    <property type="match status" value="1"/>
</dbReference>
<dbReference type="Pfam" id="PF05193">
    <property type="entry name" value="Peptidase_M16_C"/>
    <property type="match status" value="1"/>
</dbReference>
<evidence type="ECO:0000256" key="1">
    <source>
        <dbReference type="ARBA" id="ARBA00001947"/>
    </source>
</evidence>
<reference evidence="11 12" key="1">
    <citation type="submission" date="2021-06" db="EMBL/GenBank/DDBJ databases">
        <title>A haploid diamondback moth (Plutella xylostella L.) genome assembly resolves 31 chromosomes and identifies a diamide resistance mutation.</title>
        <authorList>
            <person name="Ward C.M."/>
            <person name="Perry K.D."/>
            <person name="Baker G."/>
            <person name="Powis K."/>
            <person name="Heckel D.G."/>
            <person name="Baxter S.W."/>
        </authorList>
    </citation>
    <scope>NUCLEOTIDE SEQUENCE [LARGE SCALE GENOMIC DNA]</scope>
    <source>
        <strain evidence="11 12">LV</strain>
        <tissue evidence="11">Single pupa</tissue>
    </source>
</reference>
<evidence type="ECO:0000256" key="8">
    <source>
        <dbReference type="ARBA" id="ARBA00023128"/>
    </source>
</evidence>
<organism evidence="11 12">
    <name type="scientific">Plutella xylostella</name>
    <name type="common">Diamondback moth</name>
    <name type="synonym">Plutella maculipennis</name>
    <dbReference type="NCBI Taxonomy" id="51655"/>
    <lineage>
        <taxon>Eukaryota</taxon>
        <taxon>Metazoa</taxon>
        <taxon>Ecdysozoa</taxon>
        <taxon>Arthropoda</taxon>
        <taxon>Hexapoda</taxon>
        <taxon>Insecta</taxon>
        <taxon>Pterygota</taxon>
        <taxon>Neoptera</taxon>
        <taxon>Endopterygota</taxon>
        <taxon>Lepidoptera</taxon>
        <taxon>Glossata</taxon>
        <taxon>Ditrysia</taxon>
        <taxon>Yponomeutoidea</taxon>
        <taxon>Plutellidae</taxon>
        <taxon>Plutella</taxon>
    </lineage>
</organism>
<evidence type="ECO:0000256" key="3">
    <source>
        <dbReference type="ARBA" id="ARBA00022670"/>
    </source>
</evidence>
<feature type="domain" description="Peptidase M16 N-terminal" evidence="9">
    <location>
        <begin position="48"/>
        <end position="183"/>
    </location>
</feature>
<comment type="subcellular location">
    <subcellularLocation>
        <location evidence="2">Mitochondrion</location>
    </subcellularLocation>
</comment>
<evidence type="ECO:0000259" key="9">
    <source>
        <dbReference type="Pfam" id="PF00675"/>
    </source>
</evidence>
<dbReference type="InterPro" id="IPR011249">
    <property type="entry name" value="Metalloenz_LuxS/M16"/>
</dbReference>
<comment type="caution">
    <text evidence="11">The sequence shown here is derived from an EMBL/GenBank/DDBJ whole genome shotgun (WGS) entry which is preliminary data.</text>
</comment>
<keyword evidence="5" id="KW-0378">Hydrolase</keyword>
<keyword evidence="12" id="KW-1185">Reference proteome</keyword>
<sequence length="445" mass="45983">MLKSIRLLKPCTPSRVSNSIRSYYSPGYLQYLRSLPEAEVTCVEGLAVASEAGEAAHVTVTLTVDHGARHDAPHEAGAAHLLTRLALAALRRALAGTGAALRASTSRQAAALLAACPPALLPTVVPALLACALSPPCDPAELERHKQLVYLEMLQLEREPDALLKDYLHQAAYQDTALAQPVRGRSDTVRALDAAAAARAAARRGAGDALLAAAGPVDHAELLALAAACPRPAAAPCPADARARFTGSEIRYRNDDWPAAHVAVAFEAPGAGHDDLVALEVARQHLGAWAAGAGGGGGGGGGGEHPARLARAAAAGLCHSYRAFSLAYSDTGLWGVRWAGDSRDLEDFLYNVQDEVMHLCCSVTDAELGRARAAAAAAALRGAGGAGAGPLHARVCAAASVSAADVRAACSRYLYDACPAVAAVGATEGLPEYNRIRSGTYWLRL</sequence>
<dbReference type="Pfam" id="PF00675">
    <property type="entry name" value="Peptidase_M16"/>
    <property type="match status" value="1"/>
</dbReference>
<evidence type="ECO:0000259" key="10">
    <source>
        <dbReference type="Pfam" id="PF05193"/>
    </source>
</evidence>
<dbReference type="PANTHER" id="PTHR11851:SF149">
    <property type="entry name" value="GH01077P"/>
    <property type="match status" value="1"/>
</dbReference>
<evidence type="ECO:0000256" key="6">
    <source>
        <dbReference type="ARBA" id="ARBA00022833"/>
    </source>
</evidence>
<evidence type="ECO:0000256" key="5">
    <source>
        <dbReference type="ARBA" id="ARBA00022801"/>
    </source>
</evidence>
<dbReference type="EMBL" id="JAHIBW010000001">
    <property type="protein sequence ID" value="KAG7313069.1"/>
    <property type="molecule type" value="Genomic_DNA"/>
</dbReference>
<gene>
    <name evidence="11" type="ORF">JYU34_000150</name>
</gene>
<feature type="domain" description="Peptidase M16 C-terminal" evidence="10">
    <location>
        <begin position="208"/>
        <end position="374"/>
    </location>
</feature>
<keyword evidence="3" id="KW-0645">Protease</keyword>
<evidence type="ECO:0000313" key="11">
    <source>
        <dbReference type="EMBL" id="KAG7313069.1"/>
    </source>
</evidence>
<evidence type="ECO:0000256" key="7">
    <source>
        <dbReference type="ARBA" id="ARBA00023049"/>
    </source>
</evidence>
<evidence type="ECO:0000256" key="4">
    <source>
        <dbReference type="ARBA" id="ARBA00022723"/>
    </source>
</evidence>
<evidence type="ECO:0000313" key="12">
    <source>
        <dbReference type="Proteomes" id="UP000823941"/>
    </source>
</evidence>
<keyword evidence="8" id="KW-0496">Mitochondrion</keyword>
<keyword evidence="4" id="KW-0479">Metal-binding</keyword>
<proteinExistence type="predicted"/>
<dbReference type="Gene3D" id="3.30.830.10">
    <property type="entry name" value="Metalloenzyme, LuxS/M16 peptidase-like"/>
    <property type="match status" value="2"/>
</dbReference>
<dbReference type="SUPFAM" id="SSF63411">
    <property type="entry name" value="LuxS/MPP-like metallohydrolase"/>
    <property type="match status" value="2"/>
</dbReference>
<comment type="cofactor">
    <cofactor evidence="1">
        <name>Zn(2+)</name>
        <dbReference type="ChEBI" id="CHEBI:29105"/>
    </cofactor>
</comment>
<dbReference type="InterPro" id="IPR050361">
    <property type="entry name" value="MPP/UQCRC_Complex"/>
</dbReference>
<accession>A0ABQ7R6Z9</accession>
<keyword evidence="6" id="KW-0862">Zinc</keyword>
<dbReference type="InterPro" id="IPR007863">
    <property type="entry name" value="Peptidase_M16_C"/>
</dbReference>